<reference evidence="1 2" key="1">
    <citation type="journal article" date="2016" name="Nat. Commun.">
        <title>Thousands of microbial genomes shed light on interconnected biogeochemical processes in an aquifer system.</title>
        <authorList>
            <person name="Anantharaman K."/>
            <person name="Brown C.T."/>
            <person name="Hug L.A."/>
            <person name="Sharon I."/>
            <person name="Castelle C.J."/>
            <person name="Probst A.J."/>
            <person name="Thomas B.C."/>
            <person name="Singh A."/>
            <person name="Wilkins M.J."/>
            <person name="Karaoz U."/>
            <person name="Brodie E.L."/>
            <person name="Williams K.H."/>
            <person name="Hubbard S.S."/>
            <person name="Banfield J.F."/>
        </authorList>
    </citation>
    <scope>NUCLEOTIDE SEQUENCE [LARGE SCALE GENOMIC DNA]</scope>
</reference>
<dbReference type="Proteomes" id="UP000178724">
    <property type="component" value="Unassembled WGS sequence"/>
</dbReference>
<evidence type="ECO:0008006" key="3">
    <source>
        <dbReference type="Google" id="ProtNLM"/>
    </source>
</evidence>
<evidence type="ECO:0000313" key="1">
    <source>
        <dbReference type="EMBL" id="OGB89311.1"/>
    </source>
</evidence>
<gene>
    <name evidence="1" type="ORF">A2625_04000</name>
</gene>
<name>A0A1F4Q056_UNCSA</name>
<dbReference type="AlphaFoldDB" id="A0A1F4Q056"/>
<organism evidence="1 2">
    <name type="scientific">candidate division WOR-1 bacterium RIFCSPHIGHO2_01_FULL_53_15</name>
    <dbReference type="NCBI Taxonomy" id="1802564"/>
    <lineage>
        <taxon>Bacteria</taxon>
        <taxon>Bacillati</taxon>
        <taxon>Saganbacteria</taxon>
    </lineage>
</organism>
<dbReference type="EMBL" id="METM01000027">
    <property type="protein sequence ID" value="OGB89311.1"/>
    <property type="molecule type" value="Genomic_DNA"/>
</dbReference>
<dbReference type="Gene3D" id="3.30.110.150">
    <property type="entry name" value="SepF-like protein"/>
    <property type="match status" value="1"/>
</dbReference>
<sequence length="88" mass="10121">MPVISRIYCPKDYDEGKKAAIKYRKAGKILVSLEQAVNKEEARRIKDYLLGMTYALKGFAFQHKKVLLFSFLKGPALKDLRELGGWAW</sequence>
<dbReference type="InterPro" id="IPR038594">
    <property type="entry name" value="SepF-like_sf"/>
</dbReference>
<comment type="caution">
    <text evidence="1">The sequence shown here is derived from an EMBL/GenBank/DDBJ whole genome shotgun (WGS) entry which is preliminary data.</text>
</comment>
<protein>
    <recommendedName>
        <fullName evidence="3">Cell division protein SepF</fullName>
    </recommendedName>
</protein>
<proteinExistence type="predicted"/>
<accession>A0A1F4Q056</accession>
<evidence type="ECO:0000313" key="2">
    <source>
        <dbReference type="Proteomes" id="UP000178724"/>
    </source>
</evidence>